<name>A0A8J3X7T6_9ACTN</name>
<evidence type="ECO:0000256" key="2">
    <source>
        <dbReference type="ARBA" id="ARBA00022475"/>
    </source>
</evidence>
<dbReference type="RefSeq" id="WP_203955227.1">
    <property type="nucleotide sequence ID" value="NZ_BOOO01000024.1"/>
</dbReference>
<accession>A0A8J3X7T6</accession>
<evidence type="ECO:0000256" key="5">
    <source>
        <dbReference type="ARBA" id="ARBA00023136"/>
    </source>
</evidence>
<gene>
    <name evidence="8" type="ORF">Pmi06nite_47540</name>
</gene>
<evidence type="ECO:0000256" key="3">
    <source>
        <dbReference type="ARBA" id="ARBA00022692"/>
    </source>
</evidence>
<feature type="transmembrane region" description="Helical" evidence="6">
    <location>
        <begin position="111"/>
        <end position="134"/>
    </location>
</feature>
<feature type="domain" description="RDD" evidence="7">
    <location>
        <begin position="13"/>
        <end position="152"/>
    </location>
</feature>
<keyword evidence="9" id="KW-1185">Reference proteome</keyword>
<dbReference type="EMBL" id="BOOO01000024">
    <property type="protein sequence ID" value="GII31312.1"/>
    <property type="molecule type" value="Genomic_DNA"/>
</dbReference>
<sequence>MTEISSQLVEQGAGVLRRLTAGVIDTIIVGLIAAIPTALVGDSVLAADDSSTMNPWGSNPSIWALVAAQTLLGVLYLGLAHARWGQTLGKRALKIRVVSLSTGRAPALHHALIRALFFLGAPLVPFAGWVIALIDATWFGFDGRRQCLHDKLVQTVVIVKA</sequence>
<dbReference type="Proteomes" id="UP000650628">
    <property type="component" value="Unassembled WGS sequence"/>
</dbReference>
<protein>
    <submittedName>
        <fullName evidence="8">RDD family protein</fullName>
    </submittedName>
</protein>
<dbReference type="InterPro" id="IPR051791">
    <property type="entry name" value="Pra-immunoreactive"/>
</dbReference>
<comment type="subcellular location">
    <subcellularLocation>
        <location evidence="1">Cell membrane</location>
        <topology evidence="1">Multi-pass membrane protein</topology>
    </subcellularLocation>
</comment>
<keyword evidence="2" id="KW-1003">Cell membrane</keyword>
<dbReference type="InterPro" id="IPR010432">
    <property type="entry name" value="RDD"/>
</dbReference>
<keyword evidence="5 6" id="KW-0472">Membrane</keyword>
<evidence type="ECO:0000256" key="4">
    <source>
        <dbReference type="ARBA" id="ARBA00022989"/>
    </source>
</evidence>
<reference evidence="8 9" key="1">
    <citation type="submission" date="2021-01" db="EMBL/GenBank/DDBJ databases">
        <title>Whole genome shotgun sequence of Planotetraspora mira NBRC 15435.</title>
        <authorList>
            <person name="Komaki H."/>
            <person name="Tamura T."/>
        </authorList>
    </citation>
    <scope>NUCLEOTIDE SEQUENCE [LARGE SCALE GENOMIC DNA]</scope>
    <source>
        <strain evidence="8 9">NBRC 15435</strain>
    </source>
</reference>
<dbReference type="GO" id="GO:0005886">
    <property type="term" value="C:plasma membrane"/>
    <property type="evidence" value="ECO:0007669"/>
    <property type="project" value="UniProtKB-SubCell"/>
</dbReference>
<keyword evidence="4 6" id="KW-1133">Transmembrane helix</keyword>
<dbReference type="Pfam" id="PF06271">
    <property type="entry name" value="RDD"/>
    <property type="match status" value="1"/>
</dbReference>
<evidence type="ECO:0000313" key="8">
    <source>
        <dbReference type="EMBL" id="GII31312.1"/>
    </source>
</evidence>
<dbReference type="AlphaFoldDB" id="A0A8J3X7T6"/>
<feature type="transmembrane region" description="Helical" evidence="6">
    <location>
        <begin position="61"/>
        <end position="82"/>
    </location>
</feature>
<proteinExistence type="predicted"/>
<organism evidence="8 9">
    <name type="scientific">Planotetraspora mira</name>
    <dbReference type="NCBI Taxonomy" id="58121"/>
    <lineage>
        <taxon>Bacteria</taxon>
        <taxon>Bacillati</taxon>
        <taxon>Actinomycetota</taxon>
        <taxon>Actinomycetes</taxon>
        <taxon>Streptosporangiales</taxon>
        <taxon>Streptosporangiaceae</taxon>
        <taxon>Planotetraspora</taxon>
    </lineage>
</organism>
<evidence type="ECO:0000259" key="7">
    <source>
        <dbReference type="Pfam" id="PF06271"/>
    </source>
</evidence>
<evidence type="ECO:0000256" key="6">
    <source>
        <dbReference type="SAM" id="Phobius"/>
    </source>
</evidence>
<feature type="transmembrane region" description="Helical" evidence="6">
    <location>
        <begin position="21"/>
        <end position="41"/>
    </location>
</feature>
<evidence type="ECO:0000256" key="1">
    <source>
        <dbReference type="ARBA" id="ARBA00004651"/>
    </source>
</evidence>
<dbReference type="PANTHER" id="PTHR36115">
    <property type="entry name" value="PROLINE-RICH ANTIGEN HOMOLOG-RELATED"/>
    <property type="match status" value="1"/>
</dbReference>
<comment type="caution">
    <text evidence="8">The sequence shown here is derived from an EMBL/GenBank/DDBJ whole genome shotgun (WGS) entry which is preliminary data.</text>
</comment>
<dbReference type="PANTHER" id="PTHR36115:SF6">
    <property type="entry name" value="PROLINE-RICH ANTIGEN HOMOLOG"/>
    <property type="match status" value="1"/>
</dbReference>
<keyword evidence="3 6" id="KW-0812">Transmembrane</keyword>
<evidence type="ECO:0000313" key="9">
    <source>
        <dbReference type="Proteomes" id="UP000650628"/>
    </source>
</evidence>